<feature type="transmembrane region" description="Helical" evidence="7">
    <location>
        <begin position="274"/>
        <end position="293"/>
    </location>
</feature>
<dbReference type="CDD" id="cd06261">
    <property type="entry name" value="TM_PBP2"/>
    <property type="match status" value="1"/>
</dbReference>
<keyword evidence="10" id="KW-1185">Reference proteome</keyword>
<feature type="transmembrane region" description="Helical" evidence="7">
    <location>
        <begin position="117"/>
        <end position="136"/>
    </location>
</feature>
<organism evidence="9 10">
    <name type="scientific">Paenibacillus septentrionalis</name>
    <dbReference type="NCBI Taxonomy" id="429342"/>
    <lineage>
        <taxon>Bacteria</taxon>
        <taxon>Bacillati</taxon>
        <taxon>Bacillota</taxon>
        <taxon>Bacilli</taxon>
        <taxon>Bacillales</taxon>
        <taxon>Paenibacillaceae</taxon>
        <taxon>Paenibacillus</taxon>
    </lineage>
</organism>
<keyword evidence="3" id="KW-1003">Cell membrane</keyword>
<name>A0ABW1V3S2_9BACL</name>
<dbReference type="EMBL" id="JBHSTE010000004">
    <property type="protein sequence ID" value="MFC6333442.1"/>
    <property type="molecule type" value="Genomic_DNA"/>
</dbReference>
<dbReference type="InterPro" id="IPR000515">
    <property type="entry name" value="MetI-like"/>
</dbReference>
<dbReference type="Pfam" id="PF00528">
    <property type="entry name" value="BPD_transp_1"/>
    <property type="match status" value="1"/>
</dbReference>
<keyword evidence="5 7" id="KW-1133">Transmembrane helix</keyword>
<feature type="transmembrane region" description="Helical" evidence="7">
    <location>
        <begin position="148"/>
        <end position="169"/>
    </location>
</feature>
<keyword evidence="4 7" id="KW-0812">Transmembrane</keyword>
<sequence>MSGAKSSRKLYSSVPDKLFDVFNIIFMICLMIVTLYPFLNMFALSFNDANDSIRGSIYIWPREWTWANYQYIFNESSIFHATYISAARTIIGTLVSVFCTAMLAYTISRQDYVLRKFVTIAFIFTMYFNGGLIPNYLLTKELGLLNNFWVYIIPGIIGVFNMIVVRSFIEGLPEGIMESARIDGAGEFTTFMRIVLPLTVPALATVSLFVAVSQWNSWFDVFLYNSSRLELSTLQYELMKILSTSNTAASSGATAADAFAGAQGNVTSVTPTSIRATMTIVASLPIIIVYPFLQKYFVQGMTVGGVKG</sequence>
<evidence type="ECO:0000256" key="5">
    <source>
        <dbReference type="ARBA" id="ARBA00022989"/>
    </source>
</evidence>
<feature type="domain" description="ABC transmembrane type-1" evidence="8">
    <location>
        <begin position="78"/>
        <end position="293"/>
    </location>
</feature>
<evidence type="ECO:0000256" key="7">
    <source>
        <dbReference type="RuleBase" id="RU363032"/>
    </source>
</evidence>
<dbReference type="PANTHER" id="PTHR43744:SF9">
    <property type="entry name" value="POLYGALACTURONAN_RHAMNOGALACTURONAN TRANSPORT SYSTEM PERMEASE PROTEIN YTCP"/>
    <property type="match status" value="1"/>
</dbReference>
<dbReference type="Gene3D" id="1.10.3720.10">
    <property type="entry name" value="MetI-like"/>
    <property type="match status" value="1"/>
</dbReference>
<keyword evidence="6 7" id="KW-0472">Membrane</keyword>
<evidence type="ECO:0000313" key="10">
    <source>
        <dbReference type="Proteomes" id="UP001596233"/>
    </source>
</evidence>
<evidence type="ECO:0000259" key="8">
    <source>
        <dbReference type="PROSITE" id="PS50928"/>
    </source>
</evidence>
<comment type="caution">
    <text evidence="9">The sequence shown here is derived from an EMBL/GenBank/DDBJ whole genome shotgun (WGS) entry which is preliminary data.</text>
</comment>
<evidence type="ECO:0000256" key="3">
    <source>
        <dbReference type="ARBA" id="ARBA00022475"/>
    </source>
</evidence>
<comment type="similarity">
    <text evidence="7">Belongs to the binding-protein-dependent transport system permease family.</text>
</comment>
<dbReference type="Proteomes" id="UP001596233">
    <property type="component" value="Unassembled WGS sequence"/>
</dbReference>
<evidence type="ECO:0000256" key="6">
    <source>
        <dbReference type="ARBA" id="ARBA00023136"/>
    </source>
</evidence>
<dbReference type="PROSITE" id="PS50928">
    <property type="entry name" value="ABC_TM1"/>
    <property type="match status" value="1"/>
</dbReference>
<feature type="transmembrane region" description="Helical" evidence="7">
    <location>
        <begin position="21"/>
        <end position="39"/>
    </location>
</feature>
<reference evidence="10" key="1">
    <citation type="journal article" date="2019" name="Int. J. Syst. Evol. Microbiol.">
        <title>The Global Catalogue of Microorganisms (GCM) 10K type strain sequencing project: providing services to taxonomists for standard genome sequencing and annotation.</title>
        <authorList>
            <consortium name="The Broad Institute Genomics Platform"/>
            <consortium name="The Broad Institute Genome Sequencing Center for Infectious Disease"/>
            <person name="Wu L."/>
            <person name="Ma J."/>
        </authorList>
    </citation>
    <scope>NUCLEOTIDE SEQUENCE [LARGE SCALE GENOMIC DNA]</scope>
    <source>
        <strain evidence="10">PCU 280</strain>
    </source>
</reference>
<comment type="subcellular location">
    <subcellularLocation>
        <location evidence="1 7">Cell membrane</location>
        <topology evidence="1 7">Multi-pass membrane protein</topology>
    </subcellularLocation>
</comment>
<keyword evidence="2 7" id="KW-0813">Transport</keyword>
<evidence type="ECO:0000313" key="9">
    <source>
        <dbReference type="EMBL" id="MFC6333442.1"/>
    </source>
</evidence>
<protein>
    <submittedName>
        <fullName evidence="9">Carbohydrate ABC transporter permease</fullName>
    </submittedName>
</protein>
<dbReference type="RefSeq" id="WP_379234922.1">
    <property type="nucleotide sequence ID" value="NZ_JBHSTE010000004.1"/>
</dbReference>
<accession>A0ABW1V3S2</accession>
<dbReference type="InterPro" id="IPR035906">
    <property type="entry name" value="MetI-like_sf"/>
</dbReference>
<proteinExistence type="inferred from homology"/>
<feature type="transmembrane region" description="Helical" evidence="7">
    <location>
        <begin position="190"/>
        <end position="212"/>
    </location>
</feature>
<dbReference type="SUPFAM" id="SSF161098">
    <property type="entry name" value="MetI-like"/>
    <property type="match status" value="1"/>
</dbReference>
<gene>
    <name evidence="9" type="ORF">ACFP56_12505</name>
</gene>
<evidence type="ECO:0000256" key="4">
    <source>
        <dbReference type="ARBA" id="ARBA00022692"/>
    </source>
</evidence>
<evidence type="ECO:0000256" key="2">
    <source>
        <dbReference type="ARBA" id="ARBA00022448"/>
    </source>
</evidence>
<dbReference type="PANTHER" id="PTHR43744">
    <property type="entry name" value="ABC TRANSPORTER PERMEASE PROTEIN MG189-RELATED-RELATED"/>
    <property type="match status" value="1"/>
</dbReference>
<evidence type="ECO:0000256" key="1">
    <source>
        <dbReference type="ARBA" id="ARBA00004651"/>
    </source>
</evidence>
<feature type="transmembrane region" description="Helical" evidence="7">
    <location>
        <begin position="83"/>
        <end position="105"/>
    </location>
</feature>